<reference evidence="2" key="1">
    <citation type="journal article" date="2016" name="Nature">
        <title>Genome evolution in the allotetraploid frog Xenopus laevis.</title>
        <authorList>
            <person name="Session A.M."/>
            <person name="Uno Y."/>
            <person name="Kwon T."/>
            <person name="Chapman J.A."/>
            <person name="Toyoda A."/>
            <person name="Takahashi S."/>
            <person name="Fukui A."/>
            <person name="Hikosaka A."/>
            <person name="Suzuki A."/>
            <person name="Kondo M."/>
            <person name="van Heeringen S.J."/>
            <person name="Quigley I."/>
            <person name="Heinz S."/>
            <person name="Ogino H."/>
            <person name="Ochi H."/>
            <person name="Hellsten U."/>
            <person name="Lyons J.B."/>
            <person name="Simakov O."/>
            <person name="Putnam N."/>
            <person name="Stites J."/>
            <person name="Kuroki Y."/>
            <person name="Tanaka T."/>
            <person name="Michiue T."/>
            <person name="Watanabe M."/>
            <person name="Bogdanovic O."/>
            <person name="Lister R."/>
            <person name="Georgiou G."/>
            <person name="Paranjpe S.S."/>
            <person name="van Kruijsbergen I."/>
            <person name="Shu S."/>
            <person name="Carlson J."/>
            <person name="Kinoshita T."/>
            <person name="Ohta Y."/>
            <person name="Mawaribuchi S."/>
            <person name="Jenkins J."/>
            <person name="Grimwood J."/>
            <person name="Schmutz J."/>
            <person name="Mitros T."/>
            <person name="Mozaffari S.V."/>
            <person name="Suzuki Y."/>
            <person name="Haramoto Y."/>
            <person name="Yamamoto T.S."/>
            <person name="Takagi C."/>
            <person name="Heald R."/>
            <person name="Miller K."/>
            <person name="Haudenschild C."/>
            <person name="Kitzman J."/>
            <person name="Nakayama T."/>
            <person name="Izutsu Y."/>
            <person name="Robert J."/>
            <person name="Fortriede J."/>
            <person name="Burns K."/>
            <person name="Lotay V."/>
            <person name="Karimi K."/>
            <person name="Yasuoka Y."/>
            <person name="Dichmann D.S."/>
            <person name="Flajnik M.F."/>
            <person name="Houston D.W."/>
            <person name="Shendure J."/>
            <person name="DuPasquier L."/>
            <person name="Vize P.D."/>
            <person name="Zorn A.M."/>
            <person name="Ito M."/>
            <person name="Marcotte E.M."/>
            <person name="Wallingford J.B."/>
            <person name="Ito Y."/>
            <person name="Asashima M."/>
            <person name="Ueno N."/>
            <person name="Matsuda Y."/>
            <person name="Veenstra G.J."/>
            <person name="Fujiyama A."/>
            <person name="Harland R.M."/>
            <person name="Taira M."/>
            <person name="Rokhsar D.S."/>
        </authorList>
    </citation>
    <scope>NUCLEOTIDE SEQUENCE [LARGE SCALE GENOMIC DNA]</scope>
    <source>
        <strain evidence="2">J</strain>
    </source>
</reference>
<dbReference type="Proteomes" id="UP000694892">
    <property type="component" value="Chromosome 1L"/>
</dbReference>
<protein>
    <submittedName>
        <fullName evidence="1">Uncharacterized protein</fullName>
    </submittedName>
</protein>
<gene>
    <name evidence="1" type="ORF">XELAEV_18006538mg</name>
</gene>
<accession>A0A974I4A0</accession>
<evidence type="ECO:0000313" key="2">
    <source>
        <dbReference type="Proteomes" id="UP000694892"/>
    </source>
</evidence>
<organism evidence="1 2">
    <name type="scientific">Xenopus laevis</name>
    <name type="common">African clawed frog</name>
    <dbReference type="NCBI Taxonomy" id="8355"/>
    <lineage>
        <taxon>Eukaryota</taxon>
        <taxon>Metazoa</taxon>
        <taxon>Chordata</taxon>
        <taxon>Craniata</taxon>
        <taxon>Vertebrata</taxon>
        <taxon>Euteleostomi</taxon>
        <taxon>Amphibia</taxon>
        <taxon>Batrachia</taxon>
        <taxon>Anura</taxon>
        <taxon>Pipoidea</taxon>
        <taxon>Pipidae</taxon>
        <taxon>Xenopodinae</taxon>
        <taxon>Xenopus</taxon>
        <taxon>Xenopus</taxon>
    </lineage>
</organism>
<name>A0A974I4A0_XENLA</name>
<dbReference type="AlphaFoldDB" id="A0A974I4A0"/>
<sequence>MCVAGPEVLNMVGQSDPVCILPYPLSLSSVIPTRGPLRSDVSPYYRICLQRFNEVLIIVIQVWDLLSRNPPVRKH</sequence>
<dbReference type="EMBL" id="CM004466">
    <property type="protein sequence ID" value="OCU00759.1"/>
    <property type="molecule type" value="Genomic_DNA"/>
</dbReference>
<evidence type="ECO:0000313" key="1">
    <source>
        <dbReference type="EMBL" id="OCU00759.1"/>
    </source>
</evidence>
<proteinExistence type="predicted"/>